<dbReference type="GO" id="GO:0006355">
    <property type="term" value="P:regulation of DNA-templated transcription"/>
    <property type="evidence" value="ECO:0007669"/>
    <property type="project" value="InterPro"/>
</dbReference>
<keyword evidence="2 7" id="KW-0812">Transmembrane</keyword>
<feature type="transmembrane region" description="Helical" evidence="7">
    <location>
        <begin position="968"/>
        <end position="993"/>
    </location>
</feature>
<dbReference type="PROSITE" id="PS50125">
    <property type="entry name" value="GUANYLATE_CYCLASE_2"/>
    <property type="match status" value="1"/>
</dbReference>
<dbReference type="Gene3D" id="3.30.70.1230">
    <property type="entry name" value="Nucleotide cyclase"/>
    <property type="match status" value="1"/>
</dbReference>
<feature type="transmembrane region" description="Helical" evidence="7">
    <location>
        <begin position="163"/>
        <end position="187"/>
    </location>
</feature>
<name>A0A1J4JEM5_9EUKA</name>
<dbReference type="Pfam" id="PF00211">
    <property type="entry name" value="Guanylate_cyc"/>
    <property type="match status" value="1"/>
</dbReference>
<evidence type="ECO:0000256" key="5">
    <source>
        <dbReference type="ARBA" id="ARBA00023136"/>
    </source>
</evidence>
<dbReference type="PROSITE" id="PS50112">
    <property type="entry name" value="PAS"/>
    <property type="match status" value="1"/>
</dbReference>
<feature type="transmembrane region" description="Helical" evidence="7">
    <location>
        <begin position="1149"/>
        <end position="1172"/>
    </location>
</feature>
<dbReference type="Proteomes" id="UP000179807">
    <property type="component" value="Unassembled WGS sequence"/>
</dbReference>
<reference evidence="10" key="1">
    <citation type="submission" date="2016-10" db="EMBL/GenBank/DDBJ databases">
        <authorList>
            <person name="Benchimol M."/>
            <person name="Almeida L.G."/>
            <person name="Vasconcelos A.T."/>
            <person name="Perreira-Neves A."/>
            <person name="Rosa I.A."/>
            <person name="Tasca T."/>
            <person name="Bogo M.R."/>
            <person name="de Souza W."/>
        </authorList>
    </citation>
    <scope>NUCLEOTIDE SEQUENCE [LARGE SCALE GENOMIC DNA]</scope>
    <source>
        <strain evidence="10">K</strain>
    </source>
</reference>
<dbReference type="InterPro" id="IPR035965">
    <property type="entry name" value="PAS-like_dom_sf"/>
</dbReference>
<keyword evidence="5 7" id="KW-0472">Membrane</keyword>
<keyword evidence="3" id="KW-0547">Nucleotide-binding</keyword>
<comment type="subcellular location">
    <subcellularLocation>
        <location evidence="1">Membrane</location>
    </subcellularLocation>
</comment>
<feature type="transmembrane region" description="Helical" evidence="7">
    <location>
        <begin position="42"/>
        <end position="63"/>
    </location>
</feature>
<evidence type="ECO:0000313" key="11">
    <source>
        <dbReference type="Proteomes" id="UP000179807"/>
    </source>
</evidence>
<feature type="transmembrane region" description="Helical" evidence="7">
    <location>
        <begin position="83"/>
        <end position="111"/>
    </location>
</feature>
<proteinExistence type="predicted"/>
<dbReference type="SUPFAM" id="SSF55785">
    <property type="entry name" value="PYP-like sensor domain (PAS domain)"/>
    <property type="match status" value="1"/>
</dbReference>
<dbReference type="GeneID" id="94829701"/>
<dbReference type="PANTHER" id="PTHR11920:SF335">
    <property type="entry name" value="GUANYLATE CYCLASE"/>
    <property type="match status" value="1"/>
</dbReference>
<dbReference type="NCBIfam" id="TIGR00229">
    <property type="entry name" value="sensory_box"/>
    <property type="match status" value="1"/>
</dbReference>
<feature type="domain" description="Guanylate cyclase" evidence="9">
    <location>
        <begin position="1400"/>
        <end position="1532"/>
    </location>
</feature>
<dbReference type="InterPro" id="IPR001054">
    <property type="entry name" value="A/G_cyclase"/>
</dbReference>
<dbReference type="InterPro" id="IPR013767">
    <property type="entry name" value="PAS_fold"/>
</dbReference>
<keyword evidence="6" id="KW-0456">Lyase</keyword>
<feature type="transmembrane region" description="Helical" evidence="7">
    <location>
        <begin position="233"/>
        <end position="251"/>
    </location>
</feature>
<dbReference type="GO" id="GO:0001653">
    <property type="term" value="F:peptide receptor activity"/>
    <property type="evidence" value="ECO:0007669"/>
    <property type="project" value="TreeGrafter"/>
</dbReference>
<evidence type="ECO:0000313" key="10">
    <source>
        <dbReference type="EMBL" id="OHS97113.1"/>
    </source>
</evidence>
<dbReference type="RefSeq" id="XP_068350250.1">
    <property type="nucleotide sequence ID" value="XM_068494997.1"/>
</dbReference>
<feature type="transmembrane region" description="Helical" evidence="7">
    <location>
        <begin position="892"/>
        <end position="917"/>
    </location>
</feature>
<evidence type="ECO:0000256" key="6">
    <source>
        <dbReference type="ARBA" id="ARBA00023239"/>
    </source>
</evidence>
<gene>
    <name evidence="10" type="ORF">TRFO_09687</name>
</gene>
<dbReference type="InterPro" id="IPR000014">
    <property type="entry name" value="PAS"/>
</dbReference>
<evidence type="ECO:0000256" key="3">
    <source>
        <dbReference type="ARBA" id="ARBA00022741"/>
    </source>
</evidence>
<feature type="transmembrane region" description="Helical" evidence="7">
    <location>
        <begin position="680"/>
        <end position="700"/>
    </location>
</feature>
<dbReference type="OrthoDB" id="60033at2759"/>
<evidence type="ECO:0000256" key="2">
    <source>
        <dbReference type="ARBA" id="ARBA00022692"/>
    </source>
</evidence>
<feature type="transmembrane region" description="Helical" evidence="7">
    <location>
        <begin position="1014"/>
        <end position="1033"/>
    </location>
</feature>
<dbReference type="GO" id="GO:0035556">
    <property type="term" value="P:intracellular signal transduction"/>
    <property type="evidence" value="ECO:0007669"/>
    <property type="project" value="InterPro"/>
</dbReference>
<feature type="domain" description="PAS" evidence="8">
    <location>
        <begin position="1244"/>
        <end position="1314"/>
    </location>
</feature>
<feature type="transmembrane region" description="Helical" evidence="7">
    <location>
        <begin position="1179"/>
        <end position="1204"/>
    </location>
</feature>
<organism evidence="10 11">
    <name type="scientific">Tritrichomonas foetus</name>
    <dbReference type="NCBI Taxonomy" id="1144522"/>
    <lineage>
        <taxon>Eukaryota</taxon>
        <taxon>Metamonada</taxon>
        <taxon>Parabasalia</taxon>
        <taxon>Tritrichomonadida</taxon>
        <taxon>Tritrichomonadidae</taxon>
        <taxon>Tritrichomonas</taxon>
    </lineage>
</organism>
<evidence type="ECO:0000256" key="4">
    <source>
        <dbReference type="ARBA" id="ARBA00022989"/>
    </source>
</evidence>
<evidence type="ECO:0000259" key="8">
    <source>
        <dbReference type="PROSITE" id="PS50112"/>
    </source>
</evidence>
<evidence type="ECO:0000256" key="1">
    <source>
        <dbReference type="ARBA" id="ARBA00004370"/>
    </source>
</evidence>
<dbReference type="InterPro" id="IPR050401">
    <property type="entry name" value="Cyclic_nucleotide_synthase"/>
</dbReference>
<dbReference type="SUPFAM" id="SSF55073">
    <property type="entry name" value="Nucleotide cyclase"/>
    <property type="match status" value="1"/>
</dbReference>
<dbReference type="GO" id="GO:0005886">
    <property type="term" value="C:plasma membrane"/>
    <property type="evidence" value="ECO:0007669"/>
    <property type="project" value="TreeGrafter"/>
</dbReference>
<dbReference type="CDD" id="cd07302">
    <property type="entry name" value="CHD"/>
    <property type="match status" value="1"/>
</dbReference>
<evidence type="ECO:0008006" key="12">
    <source>
        <dbReference type="Google" id="ProtNLM"/>
    </source>
</evidence>
<dbReference type="GO" id="GO:0004016">
    <property type="term" value="F:adenylate cyclase activity"/>
    <property type="evidence" value="ECO:0007669"/>
    <property type="project" value="TreeGrafter"/>
</dbReference>
<dbReference type="GO" id="GO:0007168">
    <property type="term" value="P:receptor guanylyl cyclase signaling pathway"/>
    <property type="evidence" value="ECO:0007669"/>
    <property type="project" value="TreeGrafter"/>
</dbReference>
<dbReference type="SMART" id="SM00044">
    <property type="entry name" value="CYCc"/>
    <property type="match status" value="1"/>
</dbReference>
<feature type="transmembrane region" description="Helical" evidence="7">
    <location>
        <begin position="123"/>
        <end position="151"/>
    </location>
</feature>
<feature type="transmembrane region" description="Helical" evidence="7">
    <location>
        <begin position="285"/>
        <end position="305"/>
    </location>
</feature>
<protein>
    <recommendedName>
        <fullName evidence="12">Adenylate and Guanylate cyclase catalytic domain containing protein</fullName>
    </recommendedName>
</protein>
<comment type="caution">
    <text evidence="10">The sequence shown here is derived from an EMBL/GenBank/DDBJ whole genome shotgun (WGS) entry which is preliminary data.</text>
</comment>
<dbReference type="Gene3D" id="3.30.450.20">
    <property type="entry name" value="PAS domain"/>
    <property type="match status" value="1"/>
</dbReference>
<dbReference type="CDD" id="cd00130">
    <property type="entry name" value="PAS"/>
    <property type="match status" value="1"/>
</dbReference>
<feature type="transmembrane region" description="Helical" evidence="7">
    <location>
        <begin position="207"/>
        <end position="227"/>
    </location>
</feature>
<evidence type="ECO:0000256" key="7">
    <source>
        <dbReference type="SAM" id="Phobius"/>
    </source>
</evidence>
<dbReference type="GO" id="GO:0000166">
    <property type="term" value="F:nucleotide binding"/>
    <property type="evidence" value="ECO:0007669"/>
    <property type="project" value="UniProtKB-KW"/>
</dbReference>
<accession>A0A1J4JEM5</accession>
<dbReference type="PANTHER" id="PTHR11920">
    <property type="entry name" value="GUANYLYL CYCLASE"/>
    <property type="match status" value="1"/>
</dbReference>
<dbReference type="SMART" id="SM00091">
    <property type="entry name" value="PAS"/>
    <property type="match status" value="1"/>
</dbReference>
<evidence type="ECO:0000259" key="9">
    <source>
        <dbReference type="PROSITE" id="PS50125"/>
    </source>
</evidence>
<keyword evidence="4 7" id="KW-1133">Transmembrane helix</keyword>
<dbReference type="GO" id="GO:0004383">
    <property type="term" value="F:guanylate cyclase activity"/>
    <property type="evidence" value="ECO:0007669"/>
    <property type="project" value="TreeGrafter"/>
</dbReference>
<keyword evidence="11" id="KW-1185">Reference proteome</keyword>
<sequence>MNEDFSASSSSSHKLFSMHKNGISSSLFELCELLAKSFYMHFAPIIIFALISMQMITCTFPYVEYNAFMQWVFKILIATDTTLVYTSTIMIIIVVLTILIFVYFMVGFIYCYRKLRLSKCYVIVLRIIVDIIAPIIVYPSAGNLSVYLLFLLKEGKNTAVKDYVLEICLFLCFIFQLFLTWISFVILANSIYHVAHFLDCISQNTTYVCTFTGCFIIIFETFFYFFPDWTLKMFFVFETIVIVIIYVLHFVNAVVNPVVAGIQSGMAISFFFSRIVIIVTGTISIFWFIATYLLFLISGVISSLLNKNWQYKRSLEMSYDGVSNNIDKDMNQRGFMTSNSLKSTRSTLVASNINSYTKKNNCLKSGSNRKMNPNSERKKIYNDQNKNLINGNSNFIQDEVEEIEFSERHAFLLLNIGLIYGADKFLDFSIVLKIVDFYPTKLIIKTVIKSVIGLPNSRMYIKKLFNIFSKLPDLSFIDHFFLFQLRKNEMMHQTGSSSSLSDESIEVKNIYSQSFDRIQQTWLQSSVSLNDLEDISAMAKKGEIIIKDFMTKYPNYLNGKYIYLNFSTEISTNFEESIRMINHILVLENNHYFRTDSCFKHLVWALPKYVKKHILTVDGNWYDSKKRDTAESSIIYNTNSVNFEESEGYFYQKITFPKIRMAIYQFTENIRANSYIKIMLFRNLFCLFAILFLIGILAVLNNLFPVRENSMPILDLMLDARSNFTLSFFTILIKFFTENGDKLEFWKNYNNLNSRQPTHISNNLKRLDYVADDYALKSLNGFQQMMTAFTSLESEGVYAYSVSNVFFEDKVRNNICQNSKIIATTYSNIKEVITMDLNQMLILATIDMKDFLTNPYLCAVTSSFSDLTDNFFNISLNIYSAYIEKSAFKEKLLYIMSILLPVVYVLAGEFGVIYFHVLYLTELKEFASILSHIKNEIKSKALSPIMKQSKNETKMTQSTKERPSYLKYITLLIIEIALVSISGAFIFIMTNTGENMSGRDMMINYWSQYNSNRIIFAVNGLSNAVFAAILNVYNEQKVHFTTYELIAEKAIESVQSLDLVSQKMIDKNVGDKYTILGVHEDFDNFYLNNHCDITEIRNLTNTEKLYLCKSVDTQLHFFSQGINDISLKIISNTVDDHTKELIANMYNLLISYLMPNLYQINTIIFSMSSVFLHDYQNSLMWSFIGGEISVILLFLALLINIYFFEIIYKGGIILIRHLPPDTMLENRDLLKFLLLRDHGVKEEEMTVTQSIMYHSNDIIFYVTLDGIIDGVNQAITEVLGYSKDQLLGKNVESLFNEETKNEVHKQISQLASGEQNSLVRIDANCLTANNKTKFFTLTLFRSTVIVAILTDKTDLHIQCELAEKAKEKSEALLYHIIPPFIVRLLNQGNRSISISVPMASICFVDIAEFSKFTANLSPQEILGTLSIICEKYDSQLEKYETMTKIKMIGDTYMCAGGLFDNEMDPKKHANETIHFAFDALAVIEDVNFKMNIDLGIRIGINTGGPLIAGVLGTDKLAFDIIGDPINVAARLQSSGTVGKIHISEMTYSLIQHSLFRIEKRDKTFLKGKGTVTTYMVSNED</sequence>
<dbReference type="EMBL" id="MLAK01001137">
    <property type="protein sequence ID" value="OHS97113.1"/>
    <property type="molecule type" value="Genomic_DNA"/>
</dbReference>
<dbReference type="Pfam" id="PF00989">
    <property type="entry name" value="PAS"/>
    <property type="match status" value="1"/>
</dbReference>
<dbReference type="VEuPathDB" id="TrichDB:TRFO_09687"/>
<dbReference type="InterPro" id="IPR029787">
    <property type="entry name" value="Nucleotide_cyclase"/>
</dbReference>